<dbReference type="Pfam" id="PF06580">
    <property type="entry name" value="His_kinase"/>
    <property type="match status" value="1"/>
</dbReference>
<reference evidence="4 5" key="1">
    <citation type="submission" date="2020-07" db="EMBL/GenBank/DDBJ databases">
        <title>Spirosoma foliorum sp. nov., isolated from the leaves on the Nejang mountain Korea, Republic of.</title>
        <authorList>
            <person name="Ho H."/>
            <person name="Lee Y.-J."/>
            <person name="Nurcahyanto D.-A."/>
            <person name="Kim S.-G."/>
        </authorList>
    </citation>
    <scope>NUCLEOTIDE SEQUENCE [LARGE SCALE GENOMIC DNA]</scope>
    <source>
        <strain evidence="4 5">PL0136</strain>
    </source>
</reference>
<evidence type="ECO:0000313" key="4">
    <source>
        <dbReference type="EMBL" id="QMW06884.1"/>
    </source>
</evidence>
<organism evidence="4 5">
    <name type="scientific">Spirosoma foliorum</name>
    <dbReference type="NCBI Taxonomy" id="2710596"/>
    <lineage>
        <taxon>Bacteria</taxon>
        <taxon>Pseudomonadati</taxon>
        <taxon>Bacteroidota</taxon>
        <taxon>Cytophagia</taxon>
        <taxon>Cytophagales</taxon>
        <taxon>Cytophagaceae</taxon>
        <taxon>Spirosoma</taxon>
    </lineage>
</organism>
<keyword evidence="5" id="KW-1185">Reference proteome</keyword>
<dbReference type="PANTHER" id="PTHR34220">
    <property type="entry name" value="SENSOR HISTIDINE KINASE YPDA"/>
    <property type="match status" value="1"/>
</dbReference>
<feature type="transmembrane region" description="Helical" evidence="2">
    <location>
        <begin position="98"/>
        <end position="121"/>
    </location>
</feature>
<keyword evidence="2" id="KW-0472">Membrane</keyword>
<gene>
    <name evidence="4" type="ORF">H3H32_08220</name>
</gene>
<evidence type="ECO:0000259" key="3">
    <source>
        <dbReference type="Pfam" id="PF06580"/>
    </source>
</evidence>
<dbReference type="EMBL" id="CP059732">
    <property type="protein sequence ID" value="QMW06884.1"/>
    <property type="molecule type" value="Genomic_DNA"/>
</dbReference>
<keyword evidence="2" id="KW-1133">Transmembrane helix</keyword>
<feature type="transmembrane region" description="Helical" evidence="2">
    <location>
        <begin position="59"/>
        <end position="77"/>
    </location>
</feature>
<evidence type="ECO:0000313" key="5">
    <source>
        <dbReference type="Proteomes" id="UP000515369"/>
    </source>
</evidence>
<sequence length="399" mass="45588">MSINSSTLSDNQTRPGVARPWYWPSKQLGWQMLLLFPWFIPLVTYLLLGPRYFSDWSTFAGATSLNVTLGVICQWLLDQITKRVTDRYPGLGQTATRLILLLLAFMSISLLVILSGLWLYIHFNLFGYMYQPGVVSRILLFNVVVNLISVGAYESIYSLTKWRENMLEKEQLKKVNLQSQYESLKNQVNPHFLFNTLNSLSSLIADEPERAEEFVNEMAKVYRYLLQTNRGMEANTDSLLPNSPRSDRSRSDVSISGDGELTTLDTELTFIQSYFHLLKTRYGQGIQLDMVITESDKTRLLPPLSLQMLLENAVKHNVIHASKPLTIEIKSKPGGQLLVRNNLQRKPTRRVLSNQIGLSNIQARYRLLAQRYTTLLEIGINETDGYFTVILPLLNATRS</sequence>
<dbReference type="PANTHER" id="PTHR34220:SF7">
    <property type="entry name" value="SENSOR HISTIDINE KINASE YPDA"/>
    <property type="match status" value="1"/>
</dbReference>
<evidence type="ECO:0000256" key="2">
    <source>
        <dbReference type="SAM" id="Phobius"/>
    </source>
</evidence>
<dbReference type="Proteomes" id="UP000515369">
    <property type="component" value="Chromosome"/>
</dbReference>
<protein>
    <submittedName>
        <fullName evidence="4">Histidine kinase</fullName>
    </submittedName>
</protein>
<keyword evidence="4" id="KW-0808">Transferase</keyword>
<feature type="transmembrane region" description="Helical" evidence="2">
    <location>
        <begin position="28"/>
        <end position="47"/>
    </location>
</feature>
<accession>A0A7G5H6Z2</accession>
<name>A0A7G5H6Z2_9BACT</name>
<dbReference type="KEGG" id="sfol:H3H32_08220"/>
<proteinExistence type="predicted"/>
<dbReference type="InterPro" id="IPR050640">
    <property type="entry name" value="Bact_2-comp_sensor_kinase"/>
</dbReference>
<keyword evidence="2" id="KW-0812">Transmembrane</keyword>
<feature type="domain" description="Signal transduction histidine kinase internal region" evidence="3">
    <location>
        <begin position="180"/>
        <end position="229"/>
    </location>
</feature>
<dbReference type="GO" id="GO:0016020">
    <property type="term" value="C:membrane"/>
    <property type="evidence" value="ECO:0007669"/>
    <property type="project" value="InterPro"/>
</dbReference>
<keyword evidence="4" id="KW-0418">Kinase</keyword>
<feature type="transmembrane region" description="Helical" evidence="2">
    <location>
        <begin position="133"/>
        <end position="153"/>
    </location>
</feature>
<dbReference type="GO" id="GO:0000155">
    <property type="term" value="F:phosphorelay sensor kinase activity"/>
    <property type="evidence" value="ECO:0007669"/>
    <property type="project" value="InterPro"/>
</dbReference>
<evidence type="ECO:0000256" key="1">
    <source>
        <dbReference type="SAM" id="MobiDB-lite"/>
    </source>
</evidence>
<feature type="region of interest" description="Disordered" evidence="1">
    <location>
        <begin position="235"/>
        <end position="257"/>
    </location>
</feature>
<dbReference type="InterPro" id="IPR010559">
    <property type="entry name" value="Sig_transdc_His_kin_internal"/>
</dbReference>
<dbReference type="AlphaFoldDB" id="A0A7G5H6Z2"/>